<dbReference type="EMBL" id="JANPWB010000009">
    <property type="protein sequence ID" value="KAJ1155332.1"/>
    <property type="molecule type" value="Genomic_DNA"/>
</dbReference>
<keyword evidence="3" id="KW-1185">Reference proteome</keyword>
<comment type="caution">
    <text evidence="2">The sequence shown here is derived from an EMBL/GenBank/DDBJ whole genome shotgun (WGS) entry which is preliminary data.</text>
</comment>
<feature type="region of interest" description="Disordered" evidence="1">
    <location>
        <begin position="87"/>
        <end position="106"/>
    </location>
</feature>
<name>A0AAV7RU44_PLEWA</name>
<proteinExistence type="predicted"/>
<organism evidence="2 3">
    <name type="scientific">Pleurodeles waltl</name>
    <name type="common">Iberian ribbed newt</name>
    <dbReference type="NCBI Taxonomy" id="8319"/>
    <lineage>
        <taxon>Eukaryota</taxon>
        <taxon>Metazoa</taxon>
        <taxon>Chordata</taxon>
        <taxon>Craniata</taxon>
        <taxon>Vertebrata</taxon>
        <taxon>Euteleostomi</taxon>
        <taxon>Amphibia</taxon>
        <taxon>Batrachia</taxon>
        <taxon>Caudata</taxon>
        <taxon>Salamandroidea</taxon>
        <taxon>Salamandridae</taxon>
        <taxon>Pleurodelinae</taxon>
        <taxon>Pleurodeles</taxon>
    </lineage>
</organism>
<reference evidence="2" key="1">
    <citation type="journal article" date="2022" name="bioRxiv">
        <title>Sequencing and chromosome-scale assembly of the giantPleurodeles waltlgenome.</title>
        <authorList>
            <person name="Brown T."/>
            <person name="Elewa A."/>
            <person name="Iarovenko S."/>
            <person name="Subramanian E."/>
            <person name="Araus A.J."/>
            <person name="Petzold A."/>
            <person name="Susuki M."/>
            <person name="Suzuki K.-i.T."/>
            <person name="Hayashi T."/>
            <person name="Toyoda A."/>
            <person name="Oliveira C."/>
            <person name="Osipova E."/>
            <person name="Leigh N.D."/>
            <person name="Simon A."/>
            <person name="Yun M.H."/>
        </authorList>
    </citation>
    <scope>NUCLEOTIDE SEQUENCE</scope>
    <source>
        <strain evidence="2">20211129_DDA</strain>
        <tissue evidence="2">Liver</tissue>
    </source>
</reference>
<sequence>MSTRVKTKAALIRIGASPCGGNGLTCVAQRRPCAHPVLGVWAIPDSGRPLGALWRHAHGVSEDPGPPPGRADAGTAVTEPLQDLAVNTHGLGGPYDPRFSSHHPTR</sequence>
<dbReference type="Proteomes" id="UP001066276">
    <property type="component" value="Chromosome 5"/>
</dbReference>
<dbReference type="AlphaFoldDB" id="A0AAV7RU44"/>
<evidence type="ECO:0000256" key="1">
    <source>
        <dbReference type="SAM" id="MobiDB-lite"/>
    </source>
</evidence>
<accession>A0AAV7RU44</accession>
<evidence type="ECO:0000313" key="2">
    <source>
        <dbReference type="EMBL" id="KAJ1155332.1"/>
    </source>
</evidence>
<gene>
    <name evidence="2" type="ORF">NDU88_008062</name>
</gene>
<evidence type="ECO:0000313" key="3">
    <source>
        <dbReference type="Proteomes" id="UP001066276"/>
    </source>
</evidence>
<protein>
    <submittedName>
        <fullName evidence="2">Uncharacterized protein</fullName>
    </submittedName>
</protein>